<keyword evidence="1" id="KW-0472">Membrane</keyword>
<dbReference type="EMBL" id="ML734618">
    <property type="protein sequence ID" value="KAB8245014.1"/>
    <property type="molecule type" value="Genomic_DNA"/>
</dbReference>
<reference evidence="2" key="1">
    <citation type="submission" date="2019-04" db="EMBL/GenBank/DDBJ databases">
        <title>Friends and foes A comparative genomics study of 23 Aspergillus species from section Flavi.</title>
        <authorList>
            <consortium name="DOE Joint Genome Institute"/>
            <person name="Kjaerbolling I."/>
            <person name="Vesth T."/>
            <person name="Frisvad J.C."/>
            <person name="Nybo J.L."/>
            <person name="Theobald S."/>
            <person name="Kildgaard S."/>
            <person name="Isbrandt T."/>
            <person name="Kuo A."/>
            <person name="Sato A."/>
            <person name="Lyhne E.K."/>
            <person name="Kogle M.E."/>
            <person name="Wiebenga A."/>
            <person name="Kun R.S."/>
            <person name="Lubbers R.J."/>
            <person name="Makela M.R."/>
            <person name="Barry K."/>
            <person name="Chovatia M."/>
            <person name="Clum A."/>
            <person name="Daum C."/>
            <person name="Haridas S."/>
            <person name="He G."/>
            <person name="LaButti K."/>
            <person name="Lipzen A."/>
            <person name="Mondo S."/>
            <person name="Riley R."/>
            <person name="Salamov A."/>
            <person name="Simmons B.A."/>
            <person name="Magnuson J.K."/>
            <person name="Henrissat B."/>
            <person name="Mortensen U.H."/>
            <person name="Larsen T.O."/>
            <person name="Devries R.P."/>
            <person name="Grigoriev I.V."/>
            <person name="Machida M."/>
            <person name="Baker S.E."/>
            <person name="Andersen M.R."/>
        </authorList>
    </citation>
    <scope>NUCLEOTIDE SEQUENCE [LARGE SCALE GENOMIC DNA]</scope>
    <source>
        <strain evidence="2">CBS 121.62</strain>
    </source>
</reference>
<gene>
    <name evidence="2" type="ORF">BDV35DRAFT_358178</name>
</gene>
<accession>A0A5N6GU18</accession>
<evidence type="ECO:0000256" key="1">
    <source>
        <dbReference type="SAM" id="Phobius"/>
    </source>
</evidence>
<feature type="non-terminal residue" evidence="2">
    <location>
        <position position="81"/>
    </location>
</feature>
<sequence>MGMSTRYLPDSSAAAIKSTTLIQRFSLWVRIADDLPYLYTKVIYTHWCLYTLFASIIHIYPRSISETRRGSFFYLLICIKL</sequence>
<evidence type="ECO:0000313" key="2">
    <source>
        <dbReference type="EMBL" id="KAB8245014.1"/>
    </source>
</evidence>
<feature type="transmembrane region" description="Helical" evidence="1">
    <location>
        <begin position="43"/>
        <end position="60"/>
    </location>
</feature>
<proteinExistence type="predicted"/>
<organism evidence="2">
    <name type="scientific">Aspergillus flavus</name>
    <dbReference type="NCBI Taxonomy" id="5059"/>
    <lineage>
        <taxon>Eukaryota</taxon>
        <taxon>Fungi</taxon>
        <taxon>Dikarya</taxon>
        <taxon>Ascomycota</taxon>
        <taxon>Pezizomycotina</taxon>
        <taxon>Eurotiomycetes</taxon>
        <taxon>Eurotiomycetidae</taxon>
        <taxon>Eurotiales</taxon>
        <taxon>Aspergillaceae</taxon>
        <taxon>Aspergillus</taxon>
        <taxon>Aspergillus subgen. Circumdati</taxon>
    </lineage>
</organism>
<protein>
    <submittedName>
        <fullName evidence="2">Uncharacterized protein</fullName>
    </submittedName>
</protein>
<keyword evidence="1" id="KW-1133">Transmembrane helix</keyword>
<dbReference type="AlphaFoldDB" id="A0A5N6GU18"/>
<dbReference type="Proteomes" id="UP000325434">
    <property type="component" value="Unassembled WGS sequence"/>
</dbReference>
<name>A0A5N6GU18_ASPFL</name>
<keyword evidence="1" id="KW-0812">Transmembrane</keyword>